<evidence type="ECO:0000259" key="3">
    <source>
        <dbReference type="Pfam" id="PF08541"/>
    </source>
</evidence>
<dbReference type="InterPro" id="IPR013747">
    <property type="entry name" value="ACP_syn_III_C"/>
</dbReference>
<dbReference type="EMBL" id="APNK01000025">
    <property type="protein sequence ID" value="KEZ76617.1"/>
    <property type="molecule type" value="Genomic_DNA"/>
</dbReference>
<feature type="domain" description="Beta-ketoacyl-[acyl-carrier-protein] synthase III N-terminal" evidence="4">
    <location>
        <begin position="108"/>
        <end position="188"/>
    </location>
</feature>
<name>A0A084IIT3_SALHC</name>
<reference evidence="5 6" key="1">
    <citation type="submission" date="2013-03" db="EMBL/GenBank/DDBJ databases">
        <title>Salinisphaera hydrothermalis C41B8 Genome Sequencing.</title>
        <authorList>
            <person name="Li C."/>
            <person name="Lai Q."/>
            <person name="Shao Z."/>
        </authorList>
    </citation>
    <scope>NUCLEOTIDE SEQUENCE [LARGE SCALE GENOMIC DNA]</scope>
    <source>
        <strain evidence="5 6">C41B8</strain>
    </source>
</reference>
<dbReference type="SUPFAM" id="SSF53901">
    <property type="entry name" value="Thiolase-like"/>
    <property type="match status" value="1"/>
</dbReference>
<dbReference type="Pfam" id="PF08545">
    <property type="entry name" value="ACP_syn_III"/>
    <property type="match status" value="1"/>
</dbReference>
<dbReference type="Proteomes" id="UP000028302">
    <property type="component" value="Unassembled WGS sequence"/>
</dbReference>
<dbReference type="CDD" id="cd00830">
    <property type="entry name" value="KAS_III"/>
    <property type="match status" value="1"/>
</dbReference>
<dbReference type="Pfam" id="PF08541">
    <property type="entry name" value="ACP_syn_III_C"/>
    <property type="match status" value="1"/>
</dbReference>
<dbReference type="GO" id="GO:0044550">
    <property type="term" value="P:secondary metabolite biosynthetic process"/>
    <property type="evidence" value="ECO:0007669"/>
    <property type="project" value="TreeGrafter"/>
</dbReference>
<sequence length="348" mass="37569">MPAVIDAIEYMLPARTESIEEIAARFPNWPLERIAEKTGIRARHVASEEECASDFGVIAAERLFDKTGIARDEIDYLIFTTQTPDYLAPTTACLVQERLGLNKHIGALDINLGCSGYIYALGVAKALIESGQARRLLLITADTYSKFVHPGDKSVRALFGDAAAATLLSDRAADGDPKIGPFVYGTDGSGAKDLIVPTSGMRRRASHNPVEEYTDRHGNVRSDHNIFMNGRAVVEFTLREVPKAIHETCAKAGITLDDVDAVVPHQASAMVLEGIRERLKLPKEKFVVCMEDIGNTVSCSVPIALKRAVLSGQIGPGALVLLVGFGVGLSWGATLVRLPSDFVLSEPD</sequence>
<evidence type="ECO:0000259" key="4">
    <source>
        <dbReference type="Pfam" id="PF08545"/>
    </source>
</evidence>
<dbReference type="GO" id="GO:0004315">
    <property type="term" value="F:3-oxoacyl-[acyl-carrier-protein] synthase activity"/>
    <property type="evidence" value="ECO:0007669"/>
    <property type="project" value="InterPro"/>
</dbReference>
<dbReference type="PATRIC" id="fig|1304275.5.peg.2856"/>
<dbReference type="Gene3D" id="3.40.47.10">
    <property type="match status" value="1"/>
</dbReference>
<dbReference type="RefSeq" id="WP_037339473.1">
    <property type="nucleotide sequence ID" value="NZ_APNK01000025.1"/>
</dbReference>
<dbReference type="GO" id="GO:0006633">
    <property type="term" value="P:fatty acid biosynthetic process"/>
    <property type="evidence" value="ECO:0007669"/>
    <property type="project" value="InterPro"/>
</dbReference>
<dbReference type="PANTHER" id="PTHR34069">
    <property type="entry name" value="3-OXOACYL-[ACYL-CARRIER-PROTEIN] SYNTHASE 3"/>
    <property type="match status" value="1"/>
</dbReference>
<dbReference type="AlphaFoldDB" id="A0A084IIT3"/>
<dbReference type="OrthoDB" id="9815506at2"/>
<comment type="caution">
    <text evidence="5">The sequence shown here is derived from an EMBL/GenBank/DDBJ whole genome shotgun (WGS) entry which is preliminary data.</text>
</comment>
<evidence type="ECO:0000313" key="5">
    <source>
        <dbReference type="EMBL" id="KEZ76617.1"/>
    </source>
</evidence>
<accession>A0A084IIT3</accession>
<dbReference type="InterPro" id="IPR016039">
    <property type="entry name" value="Thiolase-like"/>
</dbReference>
<dbReference type="STRING" id="1304275.C41B8_13965"/>
<dbReference type="PANTHER" id="PTHR34069:SF2">
    <property type="entry name" value="BETA-KETOACYL-[ACYL-CARRIER-PROTEIN] SYNTHASE III"/>
    <property type="match status" value="1"/>
</dbReference>
<organism evidence="5 6">
    <name type="scientific">Salinisphaera hydrothermalis (strain C41B8)</name>
    <dbReference type="NCBI Taxonomy" id="1304275"/>
    <lineage>
        <taxon>Bacteria</taxon>
        <taxon>Pseudomonadati</taxon>
        <taxon>Pseudomonadota</taxon>
        <taxon>Gammaproteobacteria</taxon>
        <taxon>Salinisphaerales</taxon>
        <taxon>Salinisphaeraceae</taxon>
        <taxon>Salinisphaera</taxon>
    </lineage>
</organism>
<feature type="domain" description="Beta-ketoacyl-[acyl-carrier-protein] synthase III C-terminal" evidence="3">
    <location>
        <begin position="249"/>
        <end position="337"/>
    </location>
</feature>
<protein>
    <submittedName>
        <fullName evidence="5">3-oxoacyl-ACP synthase</fullName>
    </submittedName>
</protein>
<keyword evidence="1" id="KW-0808">Transferase</keyword>
<keyword evidence="2" id="KW-0012">Acyltransferase</keyword>
<dbReference type="eggNOG" id="COG0332">
    <property type="taxonomic scope" value="Bacteria"/>
</dbReference>
<gene>
    <name evidence="5" type="ORF">C41B8_13965</name>
</gene>
<proteinExistence type="predicted"/>
<keyword evidence="6" id="KW-1185">Reference proteome</keyword>
<dbReference type="InterPro" id="IPR013751">
    <property type="entry name" value="ACP_syn_III_N"/>
</dbReference>
<dbReference type="NCBIfam" id="NF006829">
    <property type="entry name" value="PRK09352.1"/>
    <property type="match status" value="1"/>
</dbReference>
<evidence type="ECO:0000313" key="6">
    <source>
        <dbReference type="Proteomes" id="UP000028302"/>
    </source>
</evidence>
<evidence type="ECO:0000256" key="2">
    <source>
        <dbReference type="ARBA" id="ARBA00023315"/>
    </source>
</evidence>
<evidence type="ECO:0000256" key="1">
    <source>
        <dbReference type="ARBA" id="ARBA00022679"/>
    </source>
</evidence>